<feature type="compositionally biased region" description="Basic and acidic residues" evidence="1">
    <location>
        <begin position="162"/>
        <end position="177"/>
    </location>
</feature>
<name>A0A8D8ZBD7_9HEMI</name>
<evidence type="ECO:0000313" key="2">
    <source>
        <dbReference type="EMBL" id="CAG6743017.1"/>
    </source>
</evidence>
<dbReference type="CDD" id="cd00229">
    <property type="entry name" value="SGNH_hydrolase"/>
    <property type="match status" value="1"/>
</dbReference>
<dbReference type="SUPFAM" id="SSF52266">
    <property type="entry name" value="SGNH hydrolase"/>
    <property type="match status" value="1"/>
</dbReference>
<dbReference type="AlphaFoldDB" id="A0A8D8ZBD7"/>
<dbReference type="EMBL" id="HBUF01442435">
    <property type="protein sequence ID" value="CAG6743017.1"/>
    <property type="molecule type" value="Transcribed_RNA"/>
</dbReference>
<feature type="compositionally biased region" description="Polar residues" evidence="1">
    <location>
        <begin position="117"/>
        <end position="145"/>
    </location>
</feature>
<feature type="compositionally biased region" description="Low complexity" evidence="1">
    <location>
        <begin position="559"/>
        <end position="575"/>
    </location>
</feature>
<organism evidence="2">
    <name type="scientific">Cacopsylla melanoneura</name>
    <dbReference type="NCBI Taxonomy" id="428564"/>
    <lineage>
        <taxon>Eukaryota</taxon>
        <taxon>Metazoa</taxon>
        <taxon>Ecdysozoa</taxon>
        <taxon>Arthropoda</taxon>
        <taxon>Hexapoda</taxon>
        <taxon>Insecta</taxon>
        <taxon>Pterygota</taxon>
        <taxon>Neoptera</taxon>
        <taxon>Paraneoptera</taxon>
        <taxon>Hemiptera</taxon>
        <taxon>Sternorrhyncha</taxon>
        <taxon>Psylloidea</taxon>
        <taxon>Psyllidae</taxon>
        <taxon>Psyllinae</taxon>
        <taxon>Cacopsylla</taxon>
    </lineage>
</organism>
<accession>A0A8D8ZBD7</accession>
<feature type="compositionally biased region" description="Basic and acidic residues" evidence="1">
    <location>
        <begin position="422"/>
        <end position="437"/>
    </location>
</feature>
<feature type="compositionally biased region" description="Basic and acidic residues" evidence="1">
    <location>
        <begin position="505"/>
        <end position="517"/>
    </location>
</feature>
<feature type="region of interest" description="Disordered" evidence="1">
    <location>
        <begin position="70"/>
        <end position="210"/>
    </location>
</feature>
<feature type="region of interest" description="Disordered" evidence="1">
    <location>
        <begin position="505"/>
        <end position="575"/>
    </location>
</feature>
<evidence type="ECO:0008006" key="3">
    <source>
        <dbReference type="Google" id="ProtNLM"/>
    </source>
</evidence>
<sequence length="683" mass="83094">MEEVISKNNTECNDKRNIVGFNKDHSETINEEFEDNSFSIGHHFSDSLYILSYNEKSIANEIDESNSMEAHYTSTTGQNSLRHHQQKDQHDQQHNQILKQNDKQQPQKNKQRQDEQTQNQNEQLNVTQHQKQQPGRQHILNQEQKQLNEQRKHKEHHMKQGKPQENKVQHKKNHDEEQQTNDSDQLQQDHNLNQSNHNQHTGEHYQDRNQMSKKRYEKLFAIGDSHCRDLQPILTEFIPESCRVNVICKPGETLSNIIRTLDPNKFGTNDMICIFAGSNDLFRTDWGVIEKSLHTLKRKCSNTNVVMILLPPRYDRKLINRHIFRLNTKIKSIIETFNNFRYIDPTNFLDSYDYSRDRIHLNHMGKKTMSRKLVIKVFGSIKKSWKYNSGLINNHTHKDIDIDTNMYNVKRTSTYSNQRLRKSNEQHEEREEQDRKEKKERKSHQPRYQSQYQHQRQHKNQNQQQIHYHDLQKKRDHIHSEQNGKPRSIHRQHYQKEVQNNEQGLEHVQERQQHEQQQRQYQQQERPQQHQQQFHQQHQKKHQWHEDHHHQKQHHQWQHNEQQQQYQKQKQQLRQQEPIIQQHTNQFDDLQQKHNQQQNNEHPIQSIDETEPNRQNHDQIQQAIHHQQYLTEQYNQSAQLDIQKHQNFIHQQWQKQQLQRQMNWCMTNFLYQMTNPTWGSMIQ</sequence>
<proteinExistence type="predicted"/>
<feature type="compositionally biased region" description="Low complexity" evidence="1">
    <location>
        <begin position="518"/>
        <end position="536"/>
    </location>
</feature>
<protein>
    <recommendedName>
        <fullName evidence="3">SGNH hydrolase-type esterase domain-containing protein</fullName>
    </recommendedName>
</protein>
<reference evidence="2" key="1">
    <citation type="submission" date="2021-05" db="EMBL/GenBank/DDBJ databases">
        <authorList>
            <person name="Alioto T."/>
            <person name="Alioto T."/>
            <person name="Gomez Garrido J."/>
        </authorList>
    </citation>
    <scope>NUCLEOTIDE SEQUENCE</scope>
</reference>
<feature type="compositionally biased region" description="Polar residues" evidence="1">
    <location>
        <begin position="70"/>
        <end position="80"/>
    </location>
</feature>
<feature type="compositionally biased region" description="Low complexity" evidence="1">
    <location>
        <begin position="446"/>
        <end position="466"/>
    </location>
</feature>
<evidence type="ECO:0000256" key="1">
    <source>
        <dbReference type="SAM" id="MobiDB-lite"/>
    </source>
</evidence>
<feature type="compositionally biased region" description="Polar residues" evidence="1">
    <location>
        <begin position="180"/>
        <end position="199"/>
    </location>
</feature>
<feature type="region of interest" description="Disordered" evidence="1">
    <location>
        <begin position="413"/>
        <end position="467"/>
    </location>
</feature>